<dbReference type="Proteomes" id="UP000034076">
    <property type="component" value="Unassembled WGS sequence"/>
</dbReference>
<reference evidence="6 7" key="1">
    <citation type="submission" date="2015-04" db="EMBL/GenBank/DDBJ databases">
        <title>Draft genome sequence of bacteremic isolate Catabacter hongkongensis type strain HKU16T.</title>
        <authorList>
            <person name="Lau S.K."/>
            <person name="Teng J.L."/>
            <person name="Huang Y."/>
            <person name="Curreem S.O."/>
            <person name="Tsui S.K."/>
            <person name="Woo P.C."/>
        </authorList>
    </citation>
    <scope>NUCLEOTIDE SEQUENCE [LARGE SCALE GENOMIC DNA]</scope>
    <source>
        <strain evidence="6 7">HKU16</strain>
    </source>
</reference>
<comment type="subcellular location">
    <subcellularLocation>
        <location evidence="2">Bacterial flagellum basal body</location>
    </subcellularLocation>
</comment>
<dbReference type="NCBIfam" id="TIGR03506">
    <property type="entry name" value="FlgEFG_subfam"/>
    <property type="match status" value="1"/>
</dbReference>
<dbReference type="InterPro" id="IPR001444">
    <property type="entry name" value="Flag_bb_rod_N"/>
</dbReference>
<evidence type="ECO:0000313" key="7">
    <source>
        <dbReference type="Proteomes" id="UP000034076"/>
    </source>
</evidence>
<comment type="similarity">
    <text evidence="1 2">Belongs to the flagella basal body rod proteins family.</text>
</comment>
<dbReference type="Pfam" id="PF00460">
    <property type="entry name" value="Flg_bb_rod"/>
    <property type="match status" value="1"/>
</dbReference>
<dbReference type="Pfam" id="PF06429">
    <property type="entry name" value="Flg_bbr_C"/>
    <property type="match status" value="1"/>
</dbReference>
<dbReference type="InterPro" id="IPR012836">
    <property type="entry name" value="FlgF"/>
</dbReference>
<dbReference type="Pfam" id="PF22692">
    <property type="entry name" value="LlgE_F_G_D1"/>
    <property type="match status" value="1"/>
</dbReference>
<evidence type="ECO:0000259" key="3">
    <source>
        <dbReference type="Pfam" id="PF00460"/>
    </source>
</evidence>
<dbReference type="GO" id="GO:0030694">
    <property type="term" value="C:bacterial-type flagellum basal body, rod"/>
    <property type="evidence" value="ECO:0007669"/>
    <property type="project" value="InterPro"/>
</dbReference>
<evidence type="ECO:0000256" key="2">
    <source>
        <dbReference type="RuleBase" id="RU362116"/>
    </source>
</evidence>
<protein>
    <submittedName>
        <fullName evidence="6">Flagellar basal-body rod protein FlgF</fullName>
    </submittedName>
</protein>
<evidence type="ECO:0000259" key="5">
    <source>
        <dbReference type="Pfam" id="PF22692"/>
    </source>
</evidence>
<dbReference type="PANTHER" id="PTHR30435:SF19">
    <property type="entry name" value="FLAGELLAR BASAL-BODY ROD PROTEIN FLGG"/>
    <property type="match status" value="1"/>
</dbReference>
<accession>A0A0M2NHU6</accession>
<dbReference type="RefSeq" id="WP_046443841.1">
    <property type="nucleotide sequence ID" value="NZ_LAYJ01000105.1"/>
</dbReference>
<dbReference type="PANTHER" id="PTHR30435">
    <property type="entry name" value="FLAGELLAR PROTEIN"/>
    <property type="match status" value="1"/>
</dbReference>
<dbReference type="InterPro" id="IPR010930">
    <property type="entry name" value="Flg_bb/hook_C_dom"/>
</dbReference>
<gene>
    <name evidence="6" type="ORF">CHK_1992</name>
</gene>
<keyword evidence="6" id="KW-0282">Flagellum</keyword>
<comment type="caution">
    <text evidence="6">The sequence shown here is derived from an EMBL/GenBank/DDBJ whole genome shotgun (WGS) entry which is preliminary data.</text>
</comment>
<dbReference type="NCBIfam" id="TIGR02490">
    <property type="entry name" value="flgF"/>
    <property type="match status" value="1"/>
</dbReference>
<evidence type="ECO:0000256" key="1">
    <source>
        <dbReference type="ARBA" id="ARBA00009677"/>
    </source>
</evidence>
<dbReference type="SUPFAM" id="SSF117143">
    <property type="entry name" value="Flagellar hook protein flgE"/>
    <property type="match status" value="1"/>
</dbReference>
<dbReference type="OrthoDB" id="9800375at2"/>
<dbReference type="STRING" id="270498.CHK_1992"/>
<feature type="domain" description="Flagellar basal body rod protein N-terminal" evidence="3">
    <location>
        <begin position="5"/>
        <end position="35"/>
    </location>
</feature>
<organism evidence="6 7">
    <name type="scientific">Christensenella hongkongensis</name>
    <dbReference type="NCBI Taxonomy" id="270498"/>
    <lineage>
        <taxon>Bacteria</taxon>
        <taxon>Bacillati</taxon>
        <taxon>Bacillota</taxon>
        <taxon>Clostridia</taxon>
        <taxon>Christensenellales</taxon>
        <taxon>Christensenellaceae</taxon>
        <taxon>Christensenella</taxon>
    </lineage>
</organism>
<keyword evidence="6" id="KW-0969">Cilium</keyword>
<keyword evidence="6" id="KW-0966">Cell projection</keyword>
<dbReference type="EMBL" id="LAYJ01000105">
    <property type="protein sequence ID" value="KKI50526.1"/>
    <property type="molecule type" value="Genomic_DNA"/>
</dbReference>
<sequence length="251" mass="27615">MIRSFYIAGTGMLTQRSKMDVVINNITNSDTTGYKKDQVVTRSFEDMLLDRLNDPSILSQTRVGGQNTGIYVDELSVDFSQGPMQTTEQQTDLAISGDGFFCVRTPQGVRYTRSGNFQVDLNGNLLTQEGYNVLGQNGAPINVGTGEFKVTQDGGVYVNGQAVGRLQIVQFADNTVLRKAGDNLYYPYNGAQPAVMQNPTVAQGMLEGSNLDIGREMAEMLMTNRVYESNQRILQMADDSLSKTVNDIGRF</sequence>
<dbReference type="AlphaFoldDB" id="A0A0M2NHU6"/>
<name>A0A0M2NHU6_9FIRM</name>
<proteinExistence type="inferred from homology"/>
<evidence type="ECO:0000259" key="4">
    <source>
        <dbReference type="Pfam" id="PF06429"/>
    </source>
</evidence>
<evidence type="ECO:0000313" key="6">
    <source>
        <dbReference type="EMBL" id="KKI50526.1"/>
    </source>
</evidence>
<feature type="domain" description="Flagellar hook protein FlgE/F/G-like D1" evidence="5">
    <location>
        <begin position="94"/>
        <end position="158"/>
    </location>
</feature>
<feature type="domain" description="Flagellar basal-body/hook protein C-terminal" evidence="4">
    <location>
        <begin position="202"/>
        <end position="246"/>
    </location>
</feature>
<dbReference type="GO" id="GO:0071978">
    <property type="term" value="P:bacterial-type flagellum-dependent swarming motility"/>
    <property type="evidence" value="ECO:0007669"/>
    <property type="project" value="TreeGrafter"/>
</dbReference>
<keyword evidence="2" id="KW-0975">Bacterial flagellum</keyword>
<dbReference type="InterPro" id="IPR037925">
    <property type="entry name" value="FlgE/F/G-like"/>
</dbReference>
<keyword evidence="7" id="KW-1185">Reference proteome</keyword>
<dbReference type="InterPro" id="IPR053967">
    <property type="entry name" value="LlgE_F_G-like_D1"/>
</dbReference>
<dbReference type="InterPro" id="IPR020013">
    <property type="entry name" value="Flagellar_FlgE/F/G"/>
</dbReference>